<dbReference type="EC" id="2.7.1.12" evidence="15"/>
<dbReference type="OrthoDB" id="9795716at2"/>
<dbReference type="SUPFAM" id="SSF52540">
    <property type="entry name" value="P-loop containing nucleoside triphosphate hydrolases"/>
    <property type="match status" value="1"/>
</dbReference>
<accession>A0A653BCF9</accession>
<dbReference type="Pfam" id="PF13671">
    <property type="entry name" value="AAA_33"/>
    <property type="match status" value="1"/>
</dbReference>
<keyword evidence="8 15" id="KW-0547">Nucleotide-binding</keyword>
<keyword evidence="13 16" id="KW-0472">Membrane</keyword>
<dbReference type="InterPro" id="IPR055348">
    <property type="entry name" value="DctQ"/>
</dbReference>
<comment type="subunit">
    <text evidence="16">The complex comprises the extracytoplasmic solute receptor protein and the two transmembrane proteins.</text>
</comment>
<gene>
    <name evidence="18" type="ORF">POT9AD_5362</name>
</gene>
<evidence type="ECO:0000259" key="17">
    <source>
        <dbReference type="Pfam" id="PF04290"/>
    </source>
</evidence>
<evidence type="ECO:0000256" key="5">
    <source>
        <dbReference type="ARBA" id="ARBA00022475"/>
    </source>
</evidence>
<dbReference type="Pfam" id="PF04290">
    <property type="entry name" value="DctQ"/>
    <property type="match status" value="1"/>
</dbReference>
<keyword evidence="11 16" id="KW-1133">Transmembrane helix</keyword>
<comment type="function">
    <text evidence="16">Part of the tripartite ATP-independent periplasmic (TRAP) transport system.</text>
</comment>
<dbReference type="FunFam" id="3.40.50.300:FF:000522">
    <property type="entry name" value="Gluconokinase"/>
    <property type="match status" value="1"/>
</dbReference>
<dbReference type="InterPro" id="IPR006001">
    <property type="entry name" value="Therm_gnt_kin"/>
</dbReference>
<dbReference type="GO" id="GO:0005886">
    <property type="term" value="C:plasma membrane"/>
    <property type="evidence" value="ECO:0007669"/>
    <property type="project" value="UniProtKB-SubCell"/>
</dbReference>
<organism evidence="18">
    <name type="scientific">Ectopseudomonas oleovorans</name>
    <name type="common">Pseudomonas oleovorans</name>
    <dbReference type="NCBI Taxonomy" id="301"/>
    <lineage>
        <taxon>Bacteria</taxon>
        <taxon>Pseudomonadati</taxon>
        <taxon>Pseudomonadota</taxon>
        <taxon>Gammaproteobacteria</taxon>
        <taxon>Pseudomonadales</taxon>
        <taxon>Pseudomonadaceae</taxon>
        <taxon>Ectopseudomonas</taxon>
    </lineage>
</organism>
<dbReference type="GO" id="GO:0046316">
    <property type="term" value="F:gluconokinase activity"/>
    <property type="evidence" value="ECO:0007669"/>
    <property type="project" value="UniProtKB-EC"/>
</dbReference>
<evidence type="ECO:0000256" key="8">
    <source>
        <dbReference type="ARBA" id="ARBA00022741"/>
    </source>
</evidence>
<evidence type="ECO:0000313" key="18">
    <source>
        <dbReference type="EMBL" id="VDN66337.1"/>
    </source>
</evidence>
<protein>
    <recommendedName>
        <fullName evidence="15 16">Multifunctional fusion protein</fullName>
    </recommendedName>
    <domain>
        <recommendedName>
            <fullName evidence="15">Gluconokinase</fullName>
            <ecNumber evidence="15">2.7.1.12</ecNumber>
        </recommendedName>
    </domain>
    <domain>
        <recommendedName>
            <fullName evidence="16">TRAP transporter small permease protein</fullName>
        </recommendedName>
    </domain>
</protein>
<dbReference type="GO" id="GO:0022857">
    <property type="term" value="F:transmembrane transporter activity"/>
    <property type="evidence" value="ECO:0007669"/>
    <property type="project" value="UniProtKB-UniRule"/>
</dbReference>
<feature type="transmembrane region" description="Helical" evidence="16">
    <location>
        <begin position="223"/>
        <end position="245"/>
    </location>
</feature>
<dbReference type="CDD" id="cd02021">
    <property type="entry name" value="GntK"/>
    <property type="match status" value="1"/>
</dbReference>
<evidence type="ECO:0000256" key="4">
    <source>
        <dbReference type="ARBA" id="ARBA00022448"/>
    </source>
</evidence>
<name>A0A653BCF9_ECTOL</name>
<evidence type="ECO:0000256" key="12">
    <source>
        <dbReference type="ARBA" id="ARBA00023064"/>
    </source>
</evidence>
<comment type="pathway">
    <text evidence="2">Carbohydrate acid metabolism.</text>
</comment>
<evidence type="ECO:0000256" key="15">
    <source>
        <dbReference type="RuleBase" id="RU363066"/>
    </source>
</evidence>
<dbReference type="InterPro" id="IPR027417">
    <property type="entry name" value="P-loop_NTPase"/>
</dbReference>
<dbReference type="PANTHER" id="PTHR43442">
    <property type="entry name" value="GLUCONOKINASE-RELATED"/>
    <property type="match status" value="1"/>
</dbReference>
<evidence type="ECO:0000256" key="16">
    <source>
        <dbReference type="RuleBase" id="RU369079"/>
    </source>
</evidence>
<reference evidence="18" key="1">
    <citation type="submission" date="2018-11" db="EMBL/GenBank/DDBJ databases">
        <authorList>
            <consortium name="Genoscope - CEA"/>
            <person name="William W."/>
        </authorList>
    </citation>
    <scope>NUCLEOTIDE SEQUENCE [LARGE SCALE GENOMIC DNA]</scope>
    <source>
        <strain evidence="18">T9AD</strain>
    </source>
</reference>
<dbReference type="GO" id="GO:0005524">
    <property type="term" value="F:ATP binding"/>
    <property type="evidence" value="ECO:0007669"/>
    <property type="project" value="UniProtKB-KW"/>
</dbReference>
<keyword evidence="4 16" id="KW-0813">Transport</keyword>
<evidence type="ECO:0000256" key="2">
    <source>
        <dbReference type="ARBA" id="ARBA00004761"/>
    </source>
</evidence>
<keyword evidence="5" id="KW-1003">Cell membrane</keyword>
<dbReference type="GO" id="GO:0005737">
    <property type="term" value="C:cytoplasm"/>
    <property type="evidence" value="ECO:0007669"/>
    <property type="project" value="TreeGrafter"/>
</dbReference>
<evidence type="ECO:0000256" key="13">
    <source>
        <dbReference type="ARBA" id="ARBA00023136"/>
    </source>
</evidence>
<dbReference type="PANTHER" id="PTHR43442:SF3">
    <property type="entry name" value="GLUCONOKINASE-RELATED"/>
    <property type="match status" value="1"/>
</dbReference>
<keyword evidence="9 15" id="KW-0418">Kinase</keyword>
<evidence type="ECO:0000256" key="14">
    <source>
        <dbReference type="ARBA" id="ARBA00048090"/>
    </source>
</evidence>
<keyword evidence="12" id="KW-0311">Gluconate utilization</keyword>
<feature type="transmembrane region" description="Helical" evidence="16">
    <location>
        <begin position="294"/>
        <end position="315"/>
    </location>
</feature>
<evidence type="ECO:0000256" key="11">
    <source>
        <dbReference type="ARBA" id="ARBA00022989"/>
    </source>
</evidence>
<sequence>MQQQPSVQPARTALVVMGVSGSGKSDISQAVATALGWRHIEADHFHPAENVARMRAGIPLSDADRRQWLDALCEQMQTAQAAGEGFVLACSALKGAYRERLRGAVAGLQFAHLHIDHATALQRVGARPGHFMPTSLVDSQFATLESPADEPLVRVLDARQSRQALVEQIAAWVRRDLPESDAGDAAGILETEIDSANQEAQLGAEPIYDGRVARLFDRLTDGLMAALMAFMVVAVFANVVLRYVFGTGWPGAEELSRLAFVWLVFVGVASSMRRGELMTFRMIRDRFPVLAQRLLDSLSWILVAGASLLSAWGAWNQVQFGWGNVSTVVGYPVVLAMFPVLASMLVLAILAFVQLINLWRRIPERSLNRALAE</sequence>
<comment type="catalytic activity">
    <reaction evidence="14 15">
        <text>D-gluconate + ATP = 6-phospho-D-gluconate + ADP + H(+)</text>
        <dbReference type="Rhea" id="RHEA:19433"/>
        <dbReference type="ChEBI" id="CHEBI:15378"/>
        <dbReference type="ChEBI" id="CHEBI:18391"/>
        <dbReference type="ChEBI" id="CHEBI:30616"/>
        <dbReference type="ChEBI" id="CHEBI:58759"/>
        <dbReference type="ChEBI" id="CHEBI:456216"/>
        <dbReference type="EC" id="2.7.1.12"/>
    </reaction>
</comment>
<dbReference type="Gene3D" id="3.40.50.300">
    <property type="entry name" value="P-loop containing nucleotide triphosphate hydrolases"/>
    <property type="match status" value="1"/>
</dbReference>
<keyword evidence="6 15" id="KW-0808">Transferase</keyword>
<keyword evidence="16" id="KW-0997">Cell inner membrane</keyword>
<feature type="domain" description="Tripartite ATP-independent periplasmic transporters DctQ component" evidence="17">
    <location>
        <begin position="231"/>
        <end position="361"/>
    </location>
</feature>
<evidence type="ECO:0000256" key="1">
    <source>
        <dbReference type="ARBA" id="ARBA00004651"/>
    </source>
</evidence>
<feature type="transmembrane region" description="Helical" evidence="16">
    <location>
        <begin position="257"/>
        <end position="273"/>
    </location>
</feature>
<evidence type="ECO:0000256" key="10">
    <source>
        <dbReference type="ARBA" id="ARBA00022840"/>
    </source>
</evidence>
<comment type="subcellular location">
    <subcellularLocation>
        <location evidence="16">Cell inner membrane</location>
        <topology evidence="16">Multi-pass membrane protein</topology>
    </subcellularLocation>
    <subcellularLocation>
        <location evidence="1">Cell membrane</location>
        <topology evidence="1">Multi-pass membrane protein</topology>
    </subcellularLocation>
</comment>
<evidence type="ECO:0000256" key="7">
    <source>
        <dbReference type="ARBA" id="ARBA00022692"/>
    </source>
</evidence>
<comment type="similarity">
    <text evidence="3 15">Belongs to the gluconokinase GntK/GntV family.</text>
</comment>
<dbReference type="GO" id="GO:0019521">
    <property type="term" value="P:D-gluconate metabolic process"/>
    <property type="evidence" value="ECO:0007669"/>
    <property type="project" value="UniProtKB-KW"/>
</dbReference>
<feature type="transmembrane region" description="Helical" evidence="16">
    <location>
        <begin position="335"/>
        <end position="359"/>
    </location>
</feature>
<dbReference type="AlphaFoldDB" id="A0A653BCF9"/>
<comment type="similarity">
    <text evidence="16">Belongs to the TRAP transporter small permease family.</text>
</comment>
<evidence type="ECO:0000256" key="3">
    <source>
        <dbReference type="ARBA" id="ARBA00008420"/>
    </source>
</evidence>
<evidence type="ECO:0000256" key="6">
    <source>
        <dbReference type="ARBA" id="ARBA00022679"/>
    </source>
</evidence>
<keyword evidence="7 16" id="KW-0812">Transmembrane</keyword>
<dbReference type="EMBL" id="LR130779">
    <property type="protein sequence ID" value="VDN66337.1"/>
    <property type="molecule type" value="Genomic_DNA"/>
</dbReference>
<keyword evidence="10 15" id="KW-0067">ATP-binding</keyword>
<proteinExistence type="inferred from homology"/>
<dbReference type="NCBIfam" id="TIGR01313">
    <property type="entry name" value="therm_gnt_kin"/>
    <property type="match status" value="1"/>
</dbReference>
<evidence type="ECO:0000256" key="9">
    <source>
        <dbReference type="ARBA" id="ARBA00022777"/>
    </source>
</evidence>